<dbReference type="RefSeq" id="WP_132545794.1">
    <property type="nucleotide sequence ID" value="NZ_SLWW01000011.1"/>
</dbReference>
<dbReference type="InterPro" id="IPR011957">
    <property type="entry name" value="Benz_CoA_lig"/>
</dbReference>
<dbReference type="GO" id="GO:0044550">
    <property type="term" value="P:secondary metabolite biosynthetic process"/>
    <property type="evidence" value="ECO:0007669"/>
    <property type="project" value="TreeGrafter"/>
</dbReference>
<dbReference type="GO" id="GO:0005524">
    <property type="term" value="F:ATP binding"/>
    <property type="evidence" value="ECO:0007669"/>
    <property type="project" value="InterPro"/>
</dbReference>
<keyword evidence="5" id="KW-1185">Reference proteome</keyword>
<dbReference type="GO" id="GO:0016878">
    <property type="term" value="F:acid-thiol ligase activity"/>
    <property type="evidence" value="ECO:0007669"/>
    <property type="project" value="TreeGrafter"/>
</dbReference>
<accession>A0A4R2KTU4</accession>
<sequence>MSFLNLEDRAAAAWPIAPDGALAFPHGFNVARVFIDRHLAEGRAAKIAVRTAQGDTSYAELVAGVNRAANLLTCLGIAQGERLLMIVKDSVAFLQLFWGAIKAGVVPVPLNTMLRAKDYAFMIADSGCAALVYSPEFATEVEPGLAGAAHRPGVVMRAEGAEDGFAARLTGQSDRFEAIPASAEDDCFWLYSSGSTGNPKGAVHRHRDMVVTSEFYGVRTLGAREDDVFFSAAKLFFAYGLGNGMTFPLWVGGTSVLLDARPTPQSTFAMVERFRPTLYFGVPTLYAAQIHALDEVRPDFSSVRLCVSAGEALPAETLRRWKDRTGLDILDGIGSTELLHIFISNRPDDIRPGTSGRMVEGYDGAVFDDEGNRLPPGESGRLMIRGLSAARCYWNNPERTASTMLGEWLNTGDTYICDADGYFTYCGRSDDMLKVGGIWCSPFEIEAALIEHPDVLEAAVVGNPDAEGLIKPEAYVVLADGVRGTSSLQHTLAQHCKARLAPYKFPRRFHFVDDLPKTATGKIQRFRLRTQV</sequence>
<dbReference type="Gene3D" id="3.40.50.12820">
    <property type="match status" value="1"/>
</dbReference>
<organism evidence="4 5">
    <name type="scientific">Rhodovulum euryhalinum</name>
    <dbReference type="NCBI Taxonomy" id="35805"/>
    <lineage>
        <taxon>Bacteria</taxon>
        <taxon>Pseudomonadati</taxon>
        <taxon>Pseudomonadota</taxon>
        <taxon>Alphaproteobacteria</taxon>
        <taxon>Rhodobacterales</taxon>
        <taxon>Paracoccaceae</taxon>
        <taxon>Rhodovulum</taxon>
    </lineage>
</organism>
<evidence type="ECO:0000313" key="4">
    <source>
        <dbReference type="EMBL" id="TCO70125.1"/>
    </source>
</evidence>
<dbReference type="Proteomes" id="UP000295142">
    <property type="component" value="Unassembled WGS sequence"/>
</dbReference>
<name>A0A4R2KTU4_9RHOB</name>
<dbReference type="Gene3D" id="3.30.300.30">
    <property type="match status" value="1"/>
</dbReference>
<comment type="caution">
    <text evidence="4">The sequence shown here is derived from an EMBL/GenBank/DDBJ whole genome shotgun (WGS) entry which is preliminary data.</text>
</comment>
<evidence type="ECO:0000259" key="2">
    <source>
        <dbReference type="Pfam" id="PF00501"/>
    </source>
</evidence>
<dbReference type="OrthoDB" id="9803968at2"/>
<protein>
    <submittedName>
        <fullName evidence="4">Benzoate-CoA ligase</fullName>
    </submittedName>
</protein>
<feature type="domain" description="AMP-binding enzyme C-terminal" evidence="3">
    <location>
        <begin position="444"/>
        <end position="522"/>
    </location>
</feature>
<dbReference type="InterPro" id="IPR025110">
    <property type="entry name" value="AMP-bd_C"/>
</dbReference>
<dbReference type="SUPFAM" id="SSF56801">
    <property type="entry name" value="Acetyl-CoA synthetase-like"/>
    <property type="match status" value="1"/>
</dbReference>
<dbReference type="GO" id="GO:0016405">
    <property type="term" value="F:CoA-ligase activity"/>
    <property type="evidence" value="ECO:0007669"/>
    <property type="project" value="InterPro"/>
</dbReference>
<feature type="domain" description="AMP-dependent synthetase/ligase" evidence="2">
    <location>
        <begin position="40"/>
        <end position="394"/>
    </location>
</feature>
<dbReference type="InterPro" id="IPR045851">
    <property type="entry name" value="AMP-bd_C_sf"/>
</dbReference>
<dbReference type="InterPro" id="IPR000873">
    <property type="entry name" value="AMP-dep_synth/lig_dom"/>
</dbReference>
<dbReference type="PANTHER" id="PTHR43352">
    <property type="entry name" value="ACETYL-COA SYNTHETASE"/>
    <property type="match status" value="1"/>
</dbReference>
<dbReference type="Pfam" id="PF00501">
    <property type="entry name" value="AMP-binding"/>
    <property type="match status" value="1"/>
</dbReference>
<proteinExistence type="predicted"/>
<keyword evidence="1 4" id="KW-0436">Ligase</keyword>
<dbReference type="EMBL" id="SLWW01000011">
    <property type="protein sequence ID" value="TCO70125.1"/>
    <property type="molecule type" value="Genomic_DNA"/>
</dbReference>
<evidence type="ECO:0000313" key="5">
    <source>
        <dbReference type="Proteomes" id="UP000295142"/>
    </source>
</evidence>
<dbReference type="NCBIfam" id="TIGR02262">
    <property type="entry name" value="benz_CoA_lig"/>
    <property type="match status" value="1"/>
</dbReference>
<dbReference type="Pfam" id="PF13193">
    <property type="entry name" value="AMP-binding_C"/>
    <property type="match status" value="1"/>
</dbReference>
<gene>
    <name evidence="4" type="ORF">EV655_11167</name>
</gene>
<evidence type="ECO:0000256" key="1">
    <source>
        <dbReference type="ARBA" id="ARBA00022598"/>
    </source>
</evidence>
<dbReference type="AlphaFoldDB" id="A0A4R2KTU4"/>
<dbReference type="Gene3D" id="3.40.50.980">
    <property type="match status" value="1"/>
</dbReference>
<evidence type="ECO:0000259" key="3">
    <source>
        <dbReference type="Pfam" id="PF13193"/>
    </source>
</evidence>
<dbReference type="Gene3D" id="2.30.38.10">
    <property type="entry name" value="Luciferase, Domain 3"/>
    <property type="match status" value="1"/>
</dbReference>
<reference evidence="4 5" key="1">
    <citation type="submission" date="2019-03" db="EMBL/GenBank/DDBJ databases">
        <title>Genomic Encyclopedia of Type Strains, Phase IV (KMG-IV): sequencing the most valuable type-strain genomes for metagenomic binning, comparative biology and taxonomic classification.</title>
        <authorList>
            <person name="Goeker M."/>
        </authorList>
    </citation>
    <scope>NUCLEOTIDE SEQUENCE [LARGE SCALE GENOMIC DNA]</scope>
    <source>
        <strain evidence="4 5">DSM 4868</strain>
    </source>
</reference>
<dbReference type="PANTHER" id="PTHR43352:SF1">
    <property type="entry name" value="ANTHRANILATE--COA LIGASE"/>
    <property type="match status" value="1"/>
</dbReference>